<comment type="caution">
    <text evidence="2">The sequence shown here is derived from an EMBL/GenBank/DDBJ whole genome shotgun (WGS) entry which is preliminary data.</text>
</comment>
<protein>
    <submittedName>
        <fullName evidence="2">Uncharacterized protein</fullName>
    </submittedName>
</protein>
<feature type="region of interest" description="Disordered" evidence="1">
    <location>
        <begin position="23"/>
        <end position="44"/>
    </location>
</feature>
<evidence type="ECO:0000313" key="2">
    <source>
        <dbReference type="EMBL" id="GFQ80493.1"/>
    </source>
</evidence>
<dbReference type="EMBL" id="BMAO01032200">
    <property type="protein sequence ID" value="GFQ80493.1"/>
    <property type="molecule type" value="Genomic_DNA"/>
</dbReference>
<keyword evidence="3" id="KW-1185">Reference proteome</keyword>
<evidence type="ECO:0000256" key="1">
    <source>
        <dbReference type="SAM" id="MobiDB-lite"/>
    </source>
</evidence>
<sequence>MGEYRATEQVTFFLNTAQPPVNVPSASRPSIGPRPNGIPLRVNGNRARARGNESKIAATIDLSVTSSPSVTGITWFRKETRTGNFPAFVPGRVAALVIGFRWNATKLILECRGCDAGLMVYCVNRWNGT</sequence>
<proteinExistence type="predicted"/>
<accession>A0A8X6KS70</accession>
<evidence type="ECO:0000313" key="3">
    <source>
        <dbReference type="Proteomes" id="UP000887116"/>
    </source>
</evidence>
<organism evidence="2 3">
    <name type="scientific">Trichonephila clavata</name>
    <name type="common">Joro spider</name>
    <name type="synonym">Nephila clavata</name>
    <dbReference type="NCBI Taxonomy" id="2740835"/>
    <lineage>
        <taxon>Eukaryota</taxon>
        <taxon>Metazoa</taxon>
        <taxon>Ecdysozoa</taxon>
        <taxon>Arthropoda</taxon>
        <taxon>Chelicerata</taxon>
        <taxon>Arachnida</taxon>
        <taxon>Araneae</taxon>
        <taxon>Araneomorphae</taxon>
        <taxon>Entelegynae</taxon>
        <taxon>Araneoidea</taxon>
        <taxon>Nephilidae</taxon>
        <taxon>Trichonephila</taxon>
    </lineage>
</organism>
<dbReference type="Proteomes" id="UP000887116">
    <property type="component" value="Unassembled WGS sequence"/>
</dbReference>
<reference evidence="2" key="1">
    <citation type="submission" date="2020-07" db="EMBL/GenBank/DDBJ databases">
        <title>Multicomponent nature underlies the extraordinary mechanical properties of spider dragline silk.</title>
        <authorList>
            <person name="Kono N."/>
            <person name="Nakamura H."/>
            <person name="Mori M."/>
            <person name="Yoshida Y."/>
            <person name="Ohtoshi R."/>
            <person name="Malay A.D."/>
            <person name="Moran D.A.P."/>
            <person name="Tomita M."/>
            <person name="Numata K."/>
            <person name="Arakawa K."/>
        </authorList>
    </citation>
    <scope>NUCLEOTIDE SEQUENCE</scope>
</reference>
<gene>
    <name evidence="2" type="ORF">TNCT_91971</name>
</gene>
<dbReference type="AlphaFoldDB" id="A0A8X6KS70"/>
<name>A0A8X6KS70_TRICU</name>